<evidence type="ECO:0000313" key="2">
    <source>
        <dbReference type="EMBL" id="KAH7950888.1"/>
    </source>
</evidence>
<feature type="region of interest" description="Disordered" evidence="1">
    <location>
        <begin position="161"/>
        <end position="258"/>
    </location>
</feature>
<evidence type="ECO:0000256" key="1">
    <source>
        <dbReference type="SAM" id="MobiDB-lite"/>
    </source>
</evidence>
<comment type="caution">
    <text evidence="2">The sequence shown here is derived from an EMBL/GenBank/DDBJ whole genome shotgun (WGS) entry which is preliminary data.</text>
</comment>
<feature type="compositionally biased region" description="Polar residues" evidence="1">
    <location>
        <begin position="175"/>
        <end position="185"/>
    </location>
</feature>
<sequence length="299" mass="31618">MDDRRRPPSQGRYIPSILSGRMRSRASKVSTTDEKDATTEPASPRASADSSKKSQKKVKQVFHYYFTRKSRRKSAGSPSQCSVVSGISAMSAMTPTATVPPLVTLEGYSKDLVIRNPSRKTNVRATASASAARPEAGIESLDFEKGLGDLVTSSCDESATEVTKGSSECKGHATVQHSSSFSEKLTPQKDGANEEPSKATEKSLDSSASAREKPLTVILQSSAENVIAKDEPSASLRESAEGSAARMGSPKHGRGNGIALDAEARPASANDAIADQAALHGFANGWMMGDHHQPKPGSK</sequence>
<reference evidence="2" key="1">
    <citation type="journal article" date="2020" name="Cell">
        <title>Large-Scale Comparative Analyses of Tick Genomes Elucidate Their Genetic Diversity and Vector Capacities.</title>
        <authorList>
            <consortium name="Tick Genome and Microbiome Consortium (TIGMIC)"/>
            <person name="Jia N."/>
            <person name="Wang J."/>
            <person name="Shi W."/>
            <person name="Du L."/>
            <person name="Sun Y."/>
            <person name="Zhan W."/>
            <person name="Jiang J.F."/>
            <person name="Wang Q."/>
            <person name="Zhang B."/>
            <person name="Ji P."/>
            <person name="Bell-Sakyi L."/>
            <person name="Cui X.M."/>
            <person name="Yuan T.T."/>
            <person name="Jiang B.G."/>
            <person name="Yang W.F."/>
            <person name="Lam T.T."/>
            <person name="Chang Q.C."/>
            <person name="Ding S.J."/>
            <person name="Wang X.J."/>
            <person name="Zhu J.G."/>
            <person name="Ruan X.D."/>
            <person name="Zhao L."/>
            <person name="Wei J.T."/>
            <person name="Ye R.Z."/>
            <person name="Que T.C."/>
            <person name="Du C.H."/>
            <person name="Zhou Y.H."/>
            <person name="Cheng J.X."/>
            <person name="Dai P.F."/>
            <person name="Guo W.B."/>
            <person name="Han X.H."/>
            <person name="Huang E.J."/>
            <person name="Li L.F."/>
            <person name="Wei W."/>
            <person name="Gao Y.C."/>
            <person name="Liu J.Z."/>
            <person name="Shao H.Z."/>
            <person name="Wang X."/>
            <person name="Wang C.C."/>
            <person name="Yang T.C."/>
            <person name="Huo Q.B."/>
            <person name="Li W."/>
            <person name="Chen H.Y."/>
            <person name="Chen S.E."/>
            <person name="Zhou L.G."/>
            <person name="Ni X.B."/>
            <person name="Tian J.H."/>
            <person name="Sheng Y."/>
            <person name="Liu T."/>
            <person name="Pan Y.S."/>
            <person name="Xia L.Y."/>
            <person name="Li J."/>
            <person name="Zhao F."/>
            <person name="Cao W.C."/>
        </authorList>
    </citation>
    <scope>NUCLEOTIDE SEQUENCE</scope>
    <source>
        <strain evidence="2">Rsan-2018</strain>
    </source>
</reference>
<reference evidence="2" key="2">
    <citation type="submission" date="2021-09" db="EMBL/GenBank/DDBJ databases">
        <authorList>
            <person name="Jia N."/>
            <person name="Wang J."/>
            <person name="Shi W."/>
            <person name="Du L."/>
            <person name="Sun Y."/>
            <person name="Zhan W."/>
            <person name="Jiang J."/>
            <person name="Wang Q."/>
            <person name="Zhang B."/>
            <person name="Ji P."/>
            <person name="Sakyi L.B."/>
            <person name="Cui X."/>
            <person name="Yuan T."/>
            <person name="Jiang B."/>
            <person name="Yang W."/>
            <person name="Lam T.T.-Y."/>
            <person name="Chang Q."/>
            <person name="Ding S."/>
            <person name="Wang X."/>
            <person name="Zhu J."/>
            <person name="Ruan X."/>
            <person name="Zhao L."/>
            <person name="Wei J."/>
            <person name="Que T."/>
            <person name="Du C."/>
            <person name="Cheng J."/>
            <person name="Dai P."/>
            <person name="Han X."/>
            <person name="Huang E."/>
            <person name="Gao Y."/>
            <person name="Liu J."/>
            <person name="Shao H."/>
            <person name="Ye R."/>
            <person name="Li L."/>
            <person name="Wei W."/>
            <person name="Wang X."/>
            <person name="Wang C."/>
            <person name="Huo Q."/>
            <person name="Li W."/>
            <person name="Guo W."/>
            <person name="Chen H."/>
            <person name="Chen S."/>
            <person name="Zhou L."/>
            <person name="Zhou L."/>
            <person name="Ni X."/>
            <person name="Tian J."/>
            <person name="Zhou Y."/>
            <person name="Sheng Y."/>
            <person name="Liu T."/>
            <person name="Pan Y."/>
            <person name="Xia L."/>
            <person name="Li J."/>
            <person name="Zhao F."/>
            <person name="Cao W."/>
        </authorList>
    </citation>
    <scope>NUCLEOTIDE SEQUENCE</scope>
    <source>
        <strain evidence="2">Rsan-2018</strain>
        <tissue evidence="2">Larvae</tissue>
    </source>
</reference>
<dbReference type="Proteomes" id="UP000821837">
    <property type="component" value="Chromosome 5"/>
</dbReference>
<accession>A0A9D4SU65</accession>
<feature type="region of interest" description="Disordered" evidence="1">
    <location>
        <begin position="120"/>
        <end position="139"/>
    </location>
</feature>
<protein>
    <submittedName>
        <fullName evidence="2">Uncharacterized protein</fullName>
    </submittedName>
</protein>
<proteinExistence type="predicted"/>
<feature type="region of interest" description="Disordered" evidence="1">
    <location>
        <begin position="1"/>
        <end position="58"/>
    </location>
</feature>
<feature type="compositionally biased region" description="Basic and acidic residues" evidence="1">
    <location>
        <begin position="191"/>
        <end position="214"/>
    </location>
</feature>
<organism evidence="2 3">
    <name type="scientific">Rhipicephalus sanguineus</name>
    <name type="common">Brown dog tick</name>
    <name type="synonym">Ixodes sanguineus</name>
    <dbReference type="NCBI Taxonomy" id="34632"/>
    <lineage>
        <taxon>Eukaryota</taxon>
        <taxon>Metazoa</taxon>
        <taxon>Ecdysozoa</taxon>
        <taxon>Arthropoda</taxon>
        <taxon>Chelicerata</taxon>
        <taxon>Arachnida</taxon>
        <taxon>Acari</taxon>
        <taxon>Parasitiformes</taxon>
        <taxon>Ixodida</taxon>
        <taxon>Ixodoidea</taxon>
        <taxon>Ixodidae</taxon>
        <taxon>Rhipicephalinae</taxon>
        <taxon>Rhipicephalus</taxon>
        <taxon>Rhipicephalus</taxon>
    </lineage>
</organism>
<gene>
    <name evidence="2" type="ORF">HPB52_003071</name>
</gene>
<name>A0A9D4SU65_RHISA</name>
<keyword evidence="3" id="KW-1185">Reference proteome</keyword>
<feature type="compositionally biased region" description="Low complexity" evidence="1">
    <location>
        <begin position="124"/>
        <end position="133"/>
    </location>
</feature>
<dbReference type="EMBL" id="JABSTV010001251">
    <property type="protein sequence ID" value="KAH7950888.1"/>
    <property type="molecule type" value="Genomic_DNA"/>
</dbReference>
<evidence type="ECO:0000313" key="3">
    <source>
        <dbReference type="Proteomes" id="UP000821837"/>
    </source>
</evidence>
<dbReference type="AlphaFoldDB" id="A0A9D4SU65"/>